<gene>
    <name evidence="2" type="ORF">BDN70DRAFT_963831</name>
</gene>
<name>A0A9P6CXL9_9AGAR</name>
<comment type="caution">
    <text evidence="2">The sequence shown here is derived from an EMBL/GenBank/DDBJ whole genome shotgun (WGS) entry which is preliminary data.</text>
</comment>
<keyword evidence="3" id="KW-1185">Reference proteome</keyword>
<dbReference type="EMBL" id="MU155158">
    <property type="protein sequence ID" value="KAF9483082.1"/>
    <property type="molecule type" value="Genomic_DNA"/>
</dbReference>
<evidence type="ECO:0000256" key="1">
    <source>
        <dbReference type="SAM" id="SignalP"/>
    </source>
</evidence>
<protein>
    <submittedName>
        <fullName evidence="2">Uncharacterized protein</fullName>
    </submittedName>
</protein>
<accession>A0A9P6CXL9</accession>
<feature type="chain" id="PRO_5040311148" evidence="1">
    <location>
        <begin position="21"/>
        <end position="169"/>
    </location>
</feature>
<keyword evidence="1" id="KW-0732">Signal</keyword>
<evidence type="ECO:0000313" key="3">
    <source>
        <dbReference type="Proteomes" id="UP000807469"/>
    </source>
</evidence>
<dbReference type="Proteomes" id="UP000807469">
    <property type="component" value="Unassembled WGS sequence"/>
</dbReference>
<evidence type="ECO:0000313" key="2">
    <source>
        <dbReference type="EMBL" id="KAF9483082.1"/>
    </source>
</evidence>
<proteinExistence type="predicted"/>
<feature type="signal peptide" evidence="1">
    <location>
        <begin position="1"/>
        <end position="20"/>
    </location>
</feature>
<organism evidence="2 3">
    <name type="scientific">Pholiota conissans</name>
    <dbReference type="NCBI Taxonomy" id="109636"/>
    <lineage>
        <taxon>Eukaryota</taxon>
        <taxon>Fungi</taxon>
        <taxon>Dikarya</taxon>
        <taxon>Basidiomycota</taxon>
        <taxon>Agaricomycotina</taxon>
        <taxon>Agaricomycetes</taxon>
        <taxon>Agaricomycetidae</taxon>
        <taxon>Agaricales</taxon>
        <taxon>Agaricineae</taxon>
        <taxon>Strophariaceae</taxon>
        <taxon>Pholiota</taxon>
    </lineage>
</organism>
<reference evidence="2" key="1">
    <citation type="submission" date="2020-11" db="EMBL/GenBank/DDBJ databases">
        <authorList>
            <consortium name="DOE Joint Genome Institute"/>
            <person name="Ahrendt S."/>
            <person name="Riley R."/>
            <person name="Andreopoulos W."/>
            <person name="Labutti K."/>
            <person name="Pangilinan J."/>
            <person name="Ruiz-Duenas F.J."/>
            <person name="Barrasa J.M."/>
            <person name="Sanchez-Garcia M."/>
            <person name="Camarero S."/>
            <person name="Miyauchi S."/>
            <person name="Serrano A."/>
            <person name="Linde D."/>
            <person name="Babiker R."/>
            <person name="Drula E."/>
            <person name="Ayuso-Fernandez I."/>
            <person name="Pacheco R."/>
            <person name="Padilla G."/>
            <person name="Ferreira P."/>
            <person name="Barriuso J."/>
            <person name="Kellner H."/>
            <person name="Castanera R."/>
            <person name="Alfaro M."/>
            <person name="Ramirez L."/>
            <person name="Pisabarro A.G."/>
            <person name="Kuo A."/>
            <person name="Tritt A."/>
            <person name="Lipzen A."/>
            <person name="He G."/>
            <person name="Yan M."/>
            <person name="Ng V."/>
            <person name="Cullen D."/>
            <person name="Martin F."/>
            <person name="Rosso M.-N."/>
            <person name="Henrissat B."/>
            <person name="Hibbett D."/>
            <person name="Martinez A.T."/>
            <person name="Grigoriev I.V."/>
        </authorList>
    </citation>
    <scope>NUCLEOTIDE SEQUENCE</scope>
    <source>
        <strain evidence="2">CIRM-BRFM 674</strain>
    </source>
</reference>
<dbReference type="AlphaFoldDB" id="A0A9P6CXL9"/>
<dbReference type="OrthoDB" id="2857942at2759"/>
<sequence length="169" mass="17242">MQFKLTALVSAAVLAVPALAQNVNYEGFASTVSCSGSAFGCTDGGAICCSLPTGFGFSAQFNNLLSGSQGQGYTGGGCSNFAFSVFGPGTKCQNLGGGRVSNSPQGGRRAVQARAAEEATVCSEPSYFRYTINGAERTIKVPAATGAAQAIADLYLANKVTALATYEEY</sequence>